<gene>
    <name evidence="2" type="ORF">A6V36_12225</name>
    <name evidence="3" type="ORF">A6V37_06290</name>
</gene>
<keyword evidence="4" id="KW-1185">Reference proteome</keyword>
<dbReference type="STRING" id="1462993.A6V36_12225"/>
<feature type="region of interest" description="Disordered" evidence="1">
    <location>
        <begin position="50"/>
        <end position="69"/>
    </location>
</feature>
<comment type="caution">
    <text evidence="3">The sequence shown here is derived from an EMBL/GenBank/DDBJ whole genome shotgun (WGS) entry which is preliminary data.</text>
</comment>
<dbReference type="SUPFAM" id="SSF51621">
    <property type="entry name" value="Phosphoenolpyruvate/pyruvate domain"/>
    <property type="match status" value="1"/>
</dbReference>
<name>A0A1A9N2Z3_9BURK</name>
<dbReference type="Gene3D" id="3.20.20.60">
    <property type="entry name" value="Phosphoenolpyruvate-binding domains"/>
    <property type="match status" value="1"/>
</dbReference>
<dbReference type="Proteomes" id="UP000078116">
    <property type="component" value="Unassembled WGS sequence"/>
</dbReference>
<evidence type="ECO:0000256" key="1">
    <source>
        <dbReference type="SAM" id="MobiDB-lite"/>
    </source>
</evidence>
<proteinExistence type="predicted"/>
<dbReference type="EMBL" id="LXKA01000338">
    <property type="protein sequence ID" value="OAJ55818.1"/>
    <property type="molecule type" value="Genomic_DNA"/>
</dbReference>
<sequence length="69" mass="7331">MDEFCGKIKAGKDSPSDEHFSIVARVEALIAGWCMDDALRGARHTQVARRAHTGSLSGGPSGRCGSSVW</sequence>
<dbReference type="InterPro" id="IPR040442">
    <property type="entry name" value="Pyrv_kinase-like_dom_sf"/>
</dbReference>
<protein>
    <submittedName>
        <fullName evidence="3">Uncharacterized protein</fullName>
    </submittedName>
</protein>
<accession>A0A1A9N2Z3</accession>
<dbReference type="Proteomes" id="UP000077961">
    <property type="component" value="Unassembled WGS sequence"/>
</dbReference>
<reference evidence="4 5" key="1">
    <citation type="submission" date="2016-04" db="EMBL/GenBank/DDBJ databases">
        <title>Reclassification of Paraburkholderia panaciterrae (Farh et al. 2015) Dobritsa &amp; Samadpour 2016 as a later homotypic synonym of Paraburkholderia ginsengiterrae (Farh et al. 2015) Dobritsa &amp; Samadpour 2016.</title>
        <authorList>
            <person name="Dobritsa A.P."/>
            <person name="Kutumbaka K."/>
            <person name="Samadpour M."/>
        </authorList>
    </citation>
    <scope>NUCLEOTIDE SEQUENCE [LARGE SCALE GENOMIC DNA]</scope>
    <source>
        <strain evidence="3 5">DCY85</strain>
        <strain evidence="2 4">DCY85-1</strain>
    </source>
</reference>
<dbReference type="GO" id="GO:0003824">
    <property type="term" value="F:catalytic activity"/>
    <property type="evidence" value="ECO:0007669"/>
    <property type="project" value="InterPro"/>
</dbReference>
<organism evidence="3 5">
    <name type="scientific">Paraburkholderia ginsengiterrae</name>
    <dbReference type="NCBI Taxonomy" id="1462993"/>
    <lineage>
        <taxon>Bacteria</taxon>
        <taxon>Pseudomonadati</taxon>
        <taxon>Pseudomonadota</taxon>
        <taxon>Betaproteobacteria</taxon>
        <taxon>Burkholderiales</taxon>
        <taxon>Burkholderiaceae</taxon>
        <taxon>Paraburkholderia</taxon>
    </lineage>
</organism>
<dbReference type="InterPro" id="IPR015813">
    <property type="entry name" value="Pyrv/PenolPyrv_kinase-like_dom"/>
</dbReference>
<evidence type="ECO:0000313" key="5">
    <source>
        <dbReference type="Proteomes" id="UP000078116"/>
    </source>
</evidence>
<evidence type="ECO:0000313" key="4">
    <source>
        <dbReference type="Proteomes" id="UP000077961"/>
    </source>
</evidence>
<evidence type="ECO:0000313" key="3">
    <source>
        <dbReference type="EMBL" id="OAJ55818.1"/>
    </source>
</evidence>
<dbReference type="EMBL" id="LXJZ01000220">
    <property type="protein sequence ID" value="OAJ53119.1"/>
    <property type="molecule type" value="Genomic_DNA"/>
</dbReference>
<dbReference type="AlphaFoldDB" id="A0A1A9N2Z3"/>
<evidence type="ECO:0000313" key="2">
    <source>
        <dbReference type="EMBL" id="OAJ53119.1"/>
    </source>
</evidence>